<keyword evidence="9" id="KW-1185">Reference proteome</keyword>
<keyword evidence="3 6" id="KW-0326">Glycosidase</keyword>
<dbReference type="AlphaFoldDB" id="A0A2P2EEG9"/>
<organism evidence="8 9">
    <name type="scientific">Candidatus Phycosocius bacilliformis</name>
    <dbReference type="NCBI Taxonomy" id="1445552"/>
    <lineage>
        <taxon>Bacteria</taxon>
        <taxon>Pseudomonadati</taxon>
        <taxon>Pseudomonadota</taxon>
        <taxon>Alphaproteobacteria</taxon>
        <taxon>Caulobacterales</taxon>
        <taxon>Caulobacterales incertae sedis</taxon>
        <taxon>Candidatus Phycosocius</taxon>
    </lineage>
</organism>
<dbReference type="PANTHER" id="PTHR42812">
    <property type="entry name" value="BETA-XYLOSIDASE"/>
    <property type="match status" value="1"/>
</dbReference>
<comment type="similarity">
    <text evidence="1 6">Belongs to the glycosyl hydrolase 43 family.</text>
</comment>
<dbReference type="CDD" id="cd09002">
    <property type="entry name" value="GH43_XYL-like"/>
    <property type="match status" value="1"/>
</dbReference>
<evidence type="ECO:0000313" key="8">
    <source>
        <dbReference type="EMBL" id="GBF59457.1"/>
    </source>
</evidence>
<dbReference type="InterPro" id="IPR023296">
    <property type="entry name" value="Glyco_hydro_beta-prop_sf"/>
</dbReference>
<dbReference type="InterPro" id="IPR051795">
    <property type="entry name" value="Glycosyl_Hydrlase_43"/>
</dbReference>
<dbReference type="GO" id="GO:0005975">
    <property type="term" value="P:carbohydrate metabolic process"/>
    <property type="evidence" value="ECO:0007669"/>
    <property type="project" value="InterPro"/>
</dbReference>
<name>A0A2P2EEG9_9PROT</name>
<evidence type="ECO:0000256" key="6">
    <source>
        <dbReference type="RuleBase" id="RU361187"/>
    </source>
</evidence>
<evidence type="ECO:0000256" key="5">
    <source>
        <dbReference type="PIRSR" id="PIRSR606710-2"/>
    </source>
</evidence>
<evidence type="ECO:0000256" key="4">
    <source>
        <dbReference type="PIRSR" id="PIRSR606710-1"/>
    </source>
</evidence>
<dbReference type="Pfam" id="PF17851">
    <property type="entry name" value="GH43_C2"/>
    <property type="match status" value="1"/>
</dbReference>
<reference evidence="8 9" key="1">
    <citation type="journal article" date="2018" name="Genome Announc.">
        <title>Draft Genome Sequence of "Candidatus Phycosocius bacilliformis," an Alphaproteobacterial Ectosymbiont of the Hydrocarbon-Producing Green Alga Botryococcus braunii.</title>
        <authorList>
            <person name="Tanabe Y."/>
            <person name="Yamaguchi H."/>
            <person name="Watanabe M.M."/>
        </authorList>
    </citation>
    <scope>NUCLEOTIDE SEQUENCE [LARGE SCALE GENOMIC DNA]</scope>
    <source>
        <strain evidence="8 9">BOTRYCO-2</strain>
    </source>
</reference>
<dbReference type="GO" id="GO:0046556">
    <property type="term" value="F:alpha-L-arabinofuranosidase activity"/>
    <property type="evidence" value="ECO:0007669"/>
    <property type="project" value="UniProtKB-EC"/>
</dbReference>
<dbReference type="SUPFAM" id="SSF75005">
    <property type="entry name" value="Arabinanase/levansucrase/invertase"/>
    <property type="match status" value="1"/>
</dbReference>
<protein>
    <submittedName>
        <fullName evidence="8">Non-reducing end alpha-L-arabinofuranosidase BoGH43B</fullName>
        <ecNumber evidence="8">3.2.1.55</ecNumber>
    </submittedName>
</protein>
<dbReference type="SUPFAM" id="SSF49899">
    <property type="entry name" value="Concanavalin A-like lectins/glucanases"/>
    <property type="match status" value="1"/>
</dbReference>
<dbReference type="Gene3D" id="2.60.120.200">
    <property type="match status" value="1"/>
</dbReference>
<evidence type="ECO:0000256" key="3">
    <source>
        <dbReference type="ARBA" id="ARBA00023295"/>
    </source>
</evidence>
<dbReference type="InterPro" id="IPR041542">
    <property type="entry name" value="GH43_C2"/>
</dbReference>
<evidence type="ECO:0000259" key="7">
    <source>
        <dbReference type="Pfam" id="PF17851"/>
    </source>
</evidence>
<dbReference type="RefSeq" id="WP_238165066.1">
    <property type="nucleotide sequence ID" value="NZ_BFBR01000015.1"/>
</dbReference>
<dbReference type="Proteomes" id="UP000245086">
    <property type="component" value="Unassembled WGS sequence"/>
</dbReference>
<feature type="active site" description="Proton donor" evidence="4">
    <location>
        <position position="228"/>
    </location>
</feature>
<comment type="caution">
    <text evidence="8">The sequence shown here is derived from an EMBL/GenBank/DDBJ whole genome shotgun (WGS) entry which is preliminary data.</text>
</comment>
<feature type="site" description="Important for catalytic activity, responsible for pKa modulation of the active site Glu and correct orientation of both the proton donor and substrate" evidence="5">
    <location>
        <position position="173"/>
    </location>
</feature>
<dbReference type="PANTHER" id="PTHR42812:SF2">
    <property type="entry name" value="XYLOSIDASE_ARABINOSIDASE"/>
    <property type="match status" value="1"/>
</dbReference>
<evidence type="ECO:0000256" key="2">
    <source>
        <dbReference type="ARBA" id="ARBA00022801"/>
    </source>
</evidence>
<keyword evidence="2 6" id="KW-0378">Hydrolase</keyword>
<feature type="active site" description="Proton acceptor" evidence="4">
    <location>
        <position position="74"/>
    </location>
</feature>
<dbReference type="EC" id="3.2.1.55" evidence="8"/>
<gene>
    <name evidence="8" type="ORF">PbB2_03157</name>
</gene>
<dbReference type="InterPro" id="IPR006710">
    <property type="entry name" value="Glyco_hydro_43"/>
</dbReference>
<accession>A0A2P2EEG9</accession>
<dbReference type="Pfam" id="PF04616">
    <property type="entry name" value="Glyco_hydro_43"/>
    <property type="match status" value="1"/>
</dbReference>
<dbReference type="InterPro" id="IPR013320">
    <property type="entry name" value="ConA-like_dom_sf"/>
</dbReference>
<feature type="domain" description="Beta-xylosidase C-terminal Concanavalin A-like" evidence="7">
    <location>
        <begin position="361"/>
        <end position="538"/>
    </location>
</feature>
<proteinExistence type="inferred from homology"/>
<dbReference type="Gene3D" id="2.115.10.20">
    <property type="entry name" value="Glycosyl hydrolase domain, family 43"/>
    <property type="match status" value="1"/>
</dbReference>
<evidence type="ECO:0000313" key="9">
    <source>
        <dbReference type="Proteomes" id="UP000245086"/>
    </source>
</evidence>
<evidence type="ECO:0000256" key="1">
    <source>
        <dbReference type="ARBA" id="ARBA00009865"/>
    </source>
</evidence>
<dbReference type="EMBL" id="BFBR01000015">
    <property type="protein sequence ID" value="GBF59457.1"/>
    <property type="molecule type" value="Genomic_DNA"/>
</dbReference>
<sequence>MDRRDLIGGSLSLVAATSFPPSDSGAKSRQEGLLSAHGAAWQHLRWARGLEGERRADLGNGQFLNPVFSGDHPDPALIRVGEVFYLTFSSFEAYPGLLIWQSRDLINWTPVTAALRTYIGSVWAPALAHHDGRFYLYIPARTADYRSIYVIHADRIEGPWSEPIDLRLPAHIDPDHVVDEDGQRWLFLSGGDRVALSPDGLSTRAGVEHIYDPWRYPESWTVESFSPEGPKITRRGEYWYMITAVGGTAGPPTGHMVIVARAKTLAGPWQDCPHNPIVRTWSAAEKWWSRGHATLIEAPDGRWWMAYHGYENGFWTLGRQMLLDPVRWTADGWPAAIGGDLSRPLRKPVRLGVAQHGLGRSDRFADIALGTRWTFYEPSRDEANRLALRPDGLSMTAKGNSPADASPLCVTAGDLAYMIECAITRENGAEAGLLLFYSKRLYVGVGFDDQGLILHRYGRQRRMRRATKPSERLYLRIRNDRHIVTIYLSADGQTWEKFPVQMEVSGYHHNTDGDFLSLRPALYTCKAGSATFHRFSYRGLETG</sequence>